<feature type="domain" description="N-acetyltransferase" evidence="3">
    <location>
        <begin position="100"/>
        <end position="227"/>
    </location>
</feature>
<keyword evidence="2" id="KW-0012">Acyltransferase</keyword>
<evidence type="ECO:0000256" key="2">
    <source>
        <dbReference type="ARBA" id="ARBA00023315"/>
    </source>
</evidence>
<dbReference type="PROSITE" id="PS51186">
    <property type="entry name" value="GNAT"/>
    <property type="match status" value="1"/>
</dbReference>
<keyword evidence="5" id="KW-1185">Reference proteome</keyword>
<dbReference type="Pfam" id="PF08445">
    <property type="entry name" value="FR47"/>
    <property type="match status" value="1"/>
</dbReference>
<dbReference type="SUPFAM" id="SSF55729">
    <property type="entry name" value="Acyl-CoA N-acyltransferases (Nat)"/>
    <property type="match status" value="1"/>
</dbReference>
<dbReference type="STRING" id="551987.SAMN05192549_106355"/>
<evidence type="ECO:0000256" key="1">
    <source>
        <dbReference type="ARBA" id="ARBA00022679"/>
    </source>
</evidence>
<reference evidence="5" key="1">
    <citation type="submission" date="2016-11" db="EMBL/GenBank/DDBJ databases">
        <authorList>
            <person name="Varghese N."/>
            <person name="Submissions S."/>
        </authorList>
    </citation>
    <scope>NUCLEOTIDE SEQUENCE [LARGE SCALE GENOMIC DNA]</scope>
    <source>
        <strain evidence="5">Sac-22</strain>
    </source>
</reference>
<gene>
    <name evidence="4" type="ORF">SAMN05192549_106355</name>
</gene>
<name>A0A1M7Q8D4_9BURK</name>
<dbReference type="CDD" id="cd04301">
    <property type="entry name" value="NAT_SF"/>
    <property type="match status" value="1"/>
</dbReference>
<organism evidence="4 5">
    <name type="scientific">Duganella sacchari</name>
    <dbReference type="NCBI Taxonomy" id="551987"/>
    <lineage>
        <taxon>Bacteria</taxon>
        <taxon>Pseudomonadati</taxon>
        <taxon>Pseudomonadota</taxon>
        <taxon>Betaproteobacteria</taxon>
        <taxon>Burkholderiales</taxon>
        <taxon>Oxalobacteraceae</taxon>
        <taxon>Telluria group</taxon>
        <taxon>Duganella</taxon>
    </lineage>
</organism>
<dbReference type="EMBL" id="FRCX01000006">
    <property type="protein sequence ID" value="SHN26893.1"/>
    <property type="molecule type" value="Genomic_DNA"/>
</dbReference>
<dbReference type="PANTHER" id="PTHR43420">
    <property type="entry name" value="ACETYLTRANSFERASE"/>
    <property type="match status" value="1"/>
</dbReference>
<keyword evidence="1" id="KW-0808">Transferase</keyword>
<dbReference type="GO" id="GO:0016747">
    <property type="term" value="F:acyltransferase activity, transferring groups other than amino-acyl groups"/>
    <property type="evidence" value="ECO:0007669"/>
    <property type="project" value="InterPro"/>
</dbReference>
<sequence length="227" mass="25189">MEPIPLLDHIFWHALNGPHRQYSNGTAQIRRYTQGFSPIIAFADPSRPDLAALAPWCAAGEQFYCDGWTGAAPPGWRIAVESTMFRMLWDGPLPASDPAPDARPLGAQHAAAALELATLCKPGPFGIRTIELGDYYGYFDGERLMAMAGERLRAPGLCEISGVCTHPDYQGRGLAKKLITRLLLQHRQRGDRSFLHVMRANHSAHQLYLDMGFQDYLESTVRVVVAE</sequence>
<dbReference type="Proteomes" id="UP000184339">
    <property type="component" value="Unassembled WGS sequence"/>
</dbReference>
<dbReference type="OrthoDB" id="9796919at2"/>
<protein>
    <submittedName>
        <fullName evidence="4">FR47-like protein</fullName>
    </submittedName>
</protein>
<dbReference type="InterPro" id="IPR050680">
    <property type="entry name" value="YpeA/RimI_acetyltransf"/>
</dbReference>
<evidence type="ECO:0000313" key="5">
    <source>
        <dbReference type="Proteomes" id="UP000184339"/>
    </source>
</evidence>
<evidence type="ECO:0000313" key="4">
    <source>
        <dbReference type="EMBL" id="SHN26893.1"/>
    </source>
</evidence>
<proteinExistence type="predicted"/>
<dbReference type="RefSeq" id="WP_072786079.1">
    <property type="nucleotide sequence ID" value="NZ_FRCX01000006.1"/>
</dbReference>
<dbReference type="PANTHER" id="PTHR43420:SF3">
    <property type="entry name" value="N-ACETYLTRANSFERASE DOMAIN-CONTAINING PROTEIN"/>
    <property type="match status" value="1"/>
</dbReference>
<evidence type="ECO:0000259" key="3">
    <source>
        <dbReference type="PROSITE" id="PS51186"/>
    </source>
</evidence>
<dbReference type="InterPro" id="IPR016181">
    <property type="entry name" value="Acyl_CoA_acyltransferase"/>
</dbReference>
<accession>A0A1M7Q8D4</accession>
<dbReference type="Gene3D" id="3.40.630.30">
    <property type="match status" value="1"/>
</dbReference>
<dbReference type="InterPro" id="IPR000182">
    <property type="entry name" value="GNAT_dom"/>
</dbReference>
<dbReference type="InterPro" id="IPR013653">
    <property type="entry name" value="GCN5-like_dom"/>
</dbReference>
<dbReference type="AlphaFoldDB" id="A0A1M7Q8D4"/>